<evidence type="ECO:0000313" key="3">
    <source>
        <dbReference type="EMBL" id="MDR6218950.1"/>
    </source>
</evidence>
<dbReference type="SUPFAM" id="SSF52096">
    <property type="entry name" value="ClpP/crotonase"/>
    <property type="match status" value="1"/>
</dbReference>
<dbReference type="CDD" id="cd06567">
    <property type="entry name" value="Peptidase_S41"/>
    <property type="match status" value="1"/>
</dbReference>
<dbReference type="GO" id="GO:0006508">
    <property type="term" value="P:proteolysis"/>
    <property type="evidence" value="ECO:0007669"/>
    <property type="project" value="UniProtKB-KW"/>
</dbReference>
<dbReference type="PROSITE" id="PS50106">
    <property type="entry name" value="PDZ"/>
    <property type="match status" value="1"/>
</dbReference>
<feature type="domain" description="PDZ" evidence="2">
    <location>
        <begin position="97"/>
        <end position="188"/>
    </location>
</feature>
<dbReference type="EC" id="3.4.21.102" evidence="3"/>
<dbReference type="Gene3D" id="3.90.226.10">
    <property type="entry name" value="2-enoyl-CoA Hydratase, Chain A, domain 1"/>
    <property type="match status" value="1"/>
</dbReference>
<dbReference type="InterPro" id="IPR029045">
    <property type="entry name" value="ClpP/crotonase-like_dom_sf"/>
</dbReference>
<dbReference type="InterPro" id="IPR001478">
    <property type="entry name" value="PDZ"/>
</dbReference>
<dbReference type="GO" id="GO:0030288">
    <property type="term" value="C:outer membrane-bounded periplasmic space"/>
    <property type="evidence" value="ECO:0007669"/>
    <property type="project" value="TreeGrafter"/>
</dbReference>
<name>A0AAE3XF42_9DEIO</name>
<dbReference type="InterPro" id="IPR005151">
    <property type="entry name" value="Tail-specific_protease"/>
</dbReference>
<accession>A0AAE3XF42</accession>
<keyword evidence="1" id="KW-0732">Signal</keyword>
<dbReference type="InterPro" id="IPR041489">
    <property type="entry name" value="PDZ_6"/>
</dbReference>
<gene>
    <name evidence="3" type="ORF">J2Y00_002547</name>
</gene>
<organism evidence="3 4">
    <name type="scientific">Deinococcus soli</name>
    <name type="common">ex Cha et al. 2016</name>
    <dbReference type="NCBI Taxonomy" id="1309411"/>
    <lineage>
        <taxon>Bacteria</taxon>
        <taxon>Thermotogati</taxon>
        <taxon>Deinococcota</taxon>
        <taxon>Deinococci</taxon>
        <taxon>Deinococcales</taxon>
        <taxon>Deinococcaceae</taxon>
        <taxon>Deinococcus</taxon>
    </lineage>
</organism>
<comment type="caution">
    <text evidence="3">The sequence shown here is derived from an EMBL/GenBank/DDBJ whole genome shotgun (WGS) entry which is preliminary data.</text>
</comment>
<sequence>MKSHLMFLAAALTLSSASAVSPAQRLFNEARTLLLDNYSGLSTVDRPALLGSAQKTLTAACASTGEKCPYTTAFPVIEQVIEDLGDEHSAFQRPSKFSDFQARESGAPQLQYGVSLRDLSGDEQVITDVLPGSAADKAGLRRGDRLTQINGAPYTYARLLETKNAGKPTQLTVRRAGQTLTVTVTAVSTVTRNLPRVTYVGNLAVIRIPTFFTGGGVAQGLHDLLRDAQRNNAKGVLIDLRDNGGGDLTECDMAASAFVPIIKRVAITSTGKDDTTIVRGAYRQTIGVPGAIQLVRNPVLWDGPTAVLVNADSASCSEFFAFELQYAGRARVIGEPTAGVGNTATQVFPLPGNAALQLTTVHYNKPDQTPYNVRVTPDVPGTDDYELLAAGQDTLLNAALAQLTADVAAFVPKPPVTFTEQKGAAHTLPPAR</sequence>
<feature type="chain" id="PRO_5042100945" evidence="1">
    <location>
        <begin position="20"/>
        <end position="432"/>
    </location>
</feature>
<dbReference type="Pfam" id="PF17820">
    <property type="entry name" value="PDZ_6"/>
    <property type="match status" value="1"/>
</dbReference>
<dbReference type="Gene3D" id="2.30.42.10">
    <property type="match status" value="1"/>
</dbReference>
<dbReference type="Proteomes" id="UP001185331">
    <property type="component" value="Unassembled WGS sequence"/>
</dbReference>
<evidence type="ECO:0000313" key="4">
    <source>
        <dbReference type="Proteomes" id="UP001185331"/>
    </source>
</evidence>
<proteinExistence type="predicted"/>
<dbReference type="PANTHER" id="PTHR32060:SF30">
    <property type="entry name" value="CARBOXY-TERMINAL PROCESSING PROTEASE CTPA"/>
    <property type="match status" value="1"/>
</dbReference>
<keyword evidence="3" id="KW-0378">Hydrolase</keyword>
<dbReference type="SMART" id="SM00245">
    <property type="entry name" value="TSPc"/>
    <property type="match status" value="1"/>
</dbReference>
<dbReference type="GO" id="GO:0007165">
    <property type="term" value="P:signal transduction"/>
    <property type="evidence" value="ECO:0007669"/>
    <property type="project" value="TreeGrafter"/>
</dbReference>
<dbReference type="PANTHER" id="PTHR32060">
    <property type="entry name" value="TAIL-SPECIFIC PROTEASE"/>
    <property type="match status" value="1"/>
</dbReference>
<dbReference type="GO" id="GO:0004252">
    <property type="term" value="F:serine-type endopeptidase activity"/>
    <property type="evidence" value="ECO:0007669"/>
    <property type="project" value="UniProtKB-EC"/>
</dbReference>
<dbReference type="SMART" id="SM00228">
    <property type="entry name" value="PDZ"/>
    <property type="match status" value="1"/>
</dbReference>
<dbReference type="AlphaFoldDB" id="A0AAE3XF42"/>
<evidence type="ECO:0000256" key="1">
    <source>
        <dbReference type="SAM" id="SignalP"/>
    </source>
</evidence>
<feature type="signal peptide" evidence="1">
    <location>
        <begin position="1"/>
        <end position="19"/>
    </location>
</feature>
<evidence type="ECO:0000259" key="2">
    <source>
        <dbReference type="PROSITE" id="PS50106"/>
    </source>
</evidence>
<dbReference type="RefSeq" id="WP_309853818.1">
    <property type="nucleotide sequence ID" value="NZ_JAVDQJ010000004.1"/>
</dbReference>
<dbReference type="Pfam" id="PF03572">
    <property type="entry name" value="Peptidase_S41"/>
    <property type="match status" value="1"/>
</dbReference>
<keyword evidence="3" id="KW-0645">Protease</keyword>
<dbReference type="InterPro" id="IPR036034">
    <property type="entry name" value="PDZ_sf"/>
</dbReference>
<protein>
    <submittedName>
        <fullName evidence="3">Carboxyl-terminal processing protease</fullName>
        <ecNumber evidence="3">3.4.21.102</ecNumber>
    </submittedName>
</protein>
<dbReference type="EMBL" id="JAVDQK010000005">
    <property type="protein sequence ID" value="MDR6218950.1"/>
    <property type="molecule type" value="Genomic_DNA"/>
</dbReference>
<dbReference type="SUPFAM" id="SSF50156">
    <property type="entry name" value="PDZ domain-like"/>
    <property type="match status" value="1"/>
</dbReference>
<reference evidence="3" key="1">
    <citation type="submission" date="2023-07" db="EMBL/GenBank/DDBJ databases">
        <title>Sorghum-associated microbial communities from plants grown in Nebraska, USA.</title>
        <authorList>
            <person name="Schachtman D."/>
        </authorList>
    </citation>
    <scope>NUCLEOTIDE SEQUENCE</scope>
    <source>
        <strain evidence="3">BE330</strain>
    </source>
</reference>